<comment type="cofactor">
    <cofactor evidence="1">
        <name>Fe cation</name>
        <dbReference type="ChEBI" id="CHEBI:24875"/>
    </cofactor>
</comment>
<evidence type="ECO:0000256" key="1">
    <source>
        <dbReference type="ARBA" id="ARBA00001962"/>
    </source>
</evidence>
<keyword evidence="5" id="KW-1185">Reference proteome</keyword>
<reference evidence="4 5" key="1">
    <citation type="journal article" date="2023" name="Commun. Biol.">
        <title>Genome analysis of Parmales, the sister group of diatoms, reveals the evolutionary specialization of diatoms from phago-mixotrophs to photoautotrophs.</title>
        <authorList>
            <person name="Ban H."/>
            <person name="Sato S."/>
            <person name="Yoshikawa S."/>
            <person name="Yamada K."/>
            <person name="Nakamura Y."/>
            <person name="Ichinomiya M."/>
            <person name="Sato N."/>
            <person name="Blanc-Mathieu R."/>
            <person name="Endo H."/>
            <person name="Kuwata A."/>
            <person name="Ogata H."/>
        </authorList>
    </citation>
    <scope>NUCLEOTIDE SEQUENCE [LARGE SCALE GENOMIC DNA]</scope>
</reference>
<keyword evidence="2" id="KW-0479">Metal-binding</keyword>
<comment type="caution">
    <text evidence="4">The sequence shown here is derived from an EMBL/GenBank/DDBJ whole genome shotgun (WGS) entry which is preliminary data.</text>
</comment>
<sequence length="286" mass="30452">MSKAKLFSSGYTVLPTILPPAPLSALLSSFPSFFQTFPTGNYPDEWHFRPGFTYPHVTREICNGWKTNPLIAAVVLSPEVGRGVCGMMGWEGCRVAQDDVIWKRPNVYPNSVVPDSIYDNNTGSGDKAAKSTIGFHQDSSYISYNFVPYKASSCTLWIALDDSGPANGGLTYALGSHAWDCYDVCGKTGARKNRGGAGATFMSAGAFTDPLAAALALHNAATGEGLELGGVRLETPEVGRGGALLHLQDTWHGSAGNESETRERRAIAVHFIEAGSRFRPAEGGGG</sequence>
<proteinExistence type="predicted"/>
<dbReference type="PANTHER" id="PTHR20883:SF15">
    <property type="entry name" value="PHYTANOYL-COA DIOXYGENASE DOMAIN-CONTAINING PROTEIN 1"/>
    <property type="match status" value="1"/>
</dbReference>
<name>A0ABQ6MUP0_9STRA</name>
<dbReference type="Pfam" id="PF05721">
    <property type="entry name" value="PhyH"/>
    <property type="match status" value="1"/>
</dbReference>
<organism evidence="4 5">
    <name type="scientific">Tetraparma gracilis</name>
    <dbReference type="NCBI Taxonomy" id="2962635"/>
    <lineage>
        <taxon>Eukaryota</taxon>
        <taxon>Sar</taxon>
        <taxon>Stramenopiles</taxon>
        <taxon>Ochrophyta</taxon>
        <taxon>Bolidophyceae</taxon>
        <taxon>Parmales</taxon>
        <taxon>Triparmaceae</taxon>
        <taxon>Tetraparma</taxon>
    </lineage>
</organism>
<accession>A0ABQ6MUP0</accession>
<dbReference type="Proteomes" id="UP001165060">
    <property type="component" value="Unassembled WGS sequence"/>
</dbReference>
<dbReference type="PANTHER" id="PTHR20883">
    <property type="entry name" value="PHYTANOYL-COA DIOXYGENASE DOMAIN CONTAINING 1"/>
    <property type="match status" value="1"/>
</dbReference>
<dbReference type="Gene3D" id="2.60.120.620">
    <property type="entry name" value="q2cbj1_9rhob like domain"/>
    <property type="match status" value="1"/>
</dbReference>
<evidence type="ECO:0000313" key="4">
    <source>
        <dbReference type="EMBL" id="GMI33781.1"/>
    </source>
</evidence>
<protein>
    <recommendedName>
        <fullName evidence="6">Phytanoyl-CoA dioxygenase</fullName>
    </recommendedName>
</protein>
<dbReference type="InterPro" id="IPR008775">
    <property type="entry name" value="Phytyl_CoA_dOase-like"/>
</dbReference>
<evidence type="ECO:0008006" key="6">
    <source>
        <dbReference type="Google" id="ProtNLM"/>
    </source>
</evidence>
<keyword evidence="3" id="KW-0408">Iron</keyword>
<evidence type="ECO:0000256" key="2">
    <source>
        <dbReference type="ARBA" id="ARBA00022723"/>
    </source>
</evidence>
<dbReference type="EMBL" id="BRYB01000603">
    <property type="protein sequence ID" value="GMI33781.1"/>
    <property type="molecule type" value="Genomic_DNA"/>
</dbReference>
<evidence type="ECO:0000256" key="3">
    <source>
        <dbReference type="ARBA" id="ARBA00023004"/>
    </source>
</evidence>
<gene>
    <name evidence="4" type="ORF">TeGR_g3652</name>
</gene>
<feature type="non-terminal residue" evidence="4">
    <location>
        <position position="286"/>
    </location>
</feature>
<dbReference type="SUPFAM" id="SSF51197">
    <property type="entry name" value="Clavaminate synthase-like"/>
    <property type="match status" value="1"/>
</dbReference>
<evidence type="ECO:0000313" key="5">
    <source>
        <dbReference type="Proteomes" id="UP001165060"/>
    </source>
</evidence>